<dbReference type="Proteomes" id="UP000663887">
    <property type="component" value="Unassembled WGS sequence"/>
</dbReference>
<evidence type="ECO:0000256" key="1">
    <source>
        <dbReference type="SAM" id="Phobius"/>
    </source>
</evidence>
<feature type="transmembrane region" description="Helical" evidence="1">
    <location>
        <begin position="223"/>
        <end position="243"/>
    </location>
</feature>
<gene>
    <name evidence="2" type="ORF">XDN619_LOCUS29084</name>
</gene>
<name>A0A816Y194_9BILA</name>
<evidence type="ECO:0000313" key="2">
    <source>
        <dbReference type="EMBL" id="CAF2153737.1"/>
    </source>
</evidence>
<sequence length="266" mass="32199">ILDYLIRQLNYEHRCFKNIRIFAANLSEEENAYPIGSTIMWKKLFIDEHLSNISLRYHGYTHFFLMEPDTRPIRSYWLDAIVEQIINSHTRESYISTRWWMTGSVYRGFESIGQNAFHINGNALYHLSLSFVQFIELFLKDCRTESQRVLGYDLGLFLYLFKNIDEGKKFWHKFQFSDFIQNCWHTSCNETNTEFLYENPNTYLIHGNRILQTSLTISTKLEWIKFYGIIIFIMPILFLLITIKRMKYFRLKLLYTRNFLLRIFFK</sequence>
<organism evidence="2 3">
    <name type="scientific">Rotaria magnacalcarata</name>
    <dbReference type="NCBI Taxonomy" id="392030"/>
    <lineage>
        <taxon>Eukaryota</taxon>
        <taxon>Metazoa</taxon>
        <taxon>Spiralia</taxon>
        <taxon>Gnathifera</taxon>
        <taxon>Rotifera</taxon>
        <taxon>Eurotatoria</taxon>
        <taxon>Bdelloidea</taxon>
        <taxon>Philodinida</taxon>
        <taxon>Philodinidae</taxon>
        <taxon>Rotaria</taxon>
    </lineage>
</organism>
<accession>A0A816Y194</accession>
<dbReference type="AlphaFoldDB" id="A0A816Y194"/>
<evidence type="ECO:0000313" key="3">
    <source>
        <dbReference type="Proteomes" id="UP000663887"/>
    </source>
</evidence>
<reference evidence="2" key="1">
    <citation type="submission" date="2021-02" db="EMBL/GenBank/DDBJ databases">
        <authorList>
            <person name="Nowell W R."/>
        </authorList>
    </citation>
    <scope>NUCLEOTIDE SEQUENCE</scope>
</reference>
<keyword evidence="1" id="KW-0812">Transmembrane</keyword>
<keyword evidence="1" id="KW-1133">Transmembrane helix</keyword>
<protein>
    <submittedName>
        <fullName evidence="2">Uncharacterized protein</fullName>
    </submittedName>
</protein>
<feature type="non-terminal residue" evidence="2">
    <location>
        <position position="1"/>
    </location>
</feature>
<comment type="caution">
    <text evidence="2">The sequence shown here is derived from an EMBL/GenBank/DDBJ whole genome shotgun (WGS) entry which is preliminary data.</text>
</comment>
<dbReference type="EMBL" id="CAJNRG010014206">
    <property type="protein sequence ID" value="CAF2153737.1"/>
    <property type="molecule type" value="Genomic_DNA"/>
</dbReference>
<proteinExistence type="predicted"/>
<keyword evidence="1" id="KW-0472">Membrane</keyword>